<feature type="compositionally biased region" description="Low complexity" evidence="1">
    <location>
        <begin position="296"/>
        <end position="309"/>
    </location>
</feature>
<proteinExistence type="predicted"/>
<evidence type="ECO:0000259" key="2">
    <source>
        <dbReference type="Pfam" id="PF20568"/>
    </source>
</evidence>
<dbReference type="Pfam" id="PF20568">
    <property type="entry name" value="DUF6777"/>
    <property type="match status" value="1"/>
</dbReference>
<feature type="compositionally biased region" description="Pro residues" evidence="1">
    <location>
        <begin position="220"/>
        <end position="231"/>
    </location>
</feature>
<organism evidence="3 4">
    <name type="scientific">Actinocorallia longicatena</name>
    <dbReference type="NCBI Taxonomy" id="111803"/>
    <lineage>
        <taxon>Bacteria</taxon>
        <taxon>Bacillati</taxon>
        <taxon>Actinomycetota</taxon>
        <taxon>Actinomycetes</taxon>
        <taxon>Streptosporangiales</taxon>
        <taxon>Thermomonosporaceae</taxon>
        <taxon>Actinocorallia</taxon>
    </lineage>
</organism>
<evidence type="ECO:0000313" key="4">
    <source>
        <dbReference type="Proteomes" id="UP001501237"/>
    </source>
</evidence>
<name>A0ABP6QG91_9ACTN</name>
<protein>
    <recommendedName>
        <fullName evidence="2">DUF6777 domain-containing protein</fullName>
    </recommendedName>
</protein>
<feature type="compositionally biased region" description="Low complexity" evidence="1">
    <location>
        <begin position="249"/>
        <end position="266"/>
    </location>
</feature>
<sequence length="345" mass="34683">MGALAGCGGAGATITRLAVGDPGPDAYTLVSGVDDAAVTRRVEAGGQMGGDQPGLYGGTRKTASCDKDALVAFLQGNPDKAKAWADVHGIAADTIKGFVDGLTPAVLRVDTFVTNHGFRSGKATAMQAVLQAGIGVLVDGHGLPVVKCNCGNPLTAPDKNIKMDESSFKGAEWPGFDKDKVTVIESPGKDVKSLQLVDSKAGTIFDRPTGSAGGADGKPQPIPPPAQPAPAPQYSLPPGTTAPGEDRPGTTAPSSGPPGGTADPGPGTAPPPTAEPPASQEPPPTNPPDAPPVTQDPPGAEVPPKVQDPPQEDPPQQDPPQEDPPKATTPEPSAQVPAEDPPPTA</sequence>
<evidence type="ECO:0000256" key="1">
    <source>
        <dbReference type="SAM" id="MobiDB-lite"/>
    </source>
</evidence>
<comment type="caution">
    <text evidence="3">The sequence shown here is derived from an EMBL/GenBank/DDBJ whole genome shotgun (WGS) entry which is preliminary data.</text>
</comment>
<feature type="domain" description="DUF6777" evidence="2">
    <location>
        <begin position="48"/>
        <end position="210"/>
    </location>
</feature>
<dbReference type="EMBL" id="BAAAUV010000018">
    <property type="protein sequence ID" value="GAA3228480.1"/>
    <property type="molecule type" value="Genomic_DNA"/>
</dbReference>
<feature type="compositionally biased region" description="Pro residues" evidence="1">
    <location>
        <begin position="267"/>
        <end position="295"/>
    </location>
</feature>
<feature type="region of interest" description="Disordered" evidence="1">
    <location>
        <begin position="202"/>
        <end position="345"/>
    </location>
</feature>
<reference evidence="4" key="1">
    <citation type="journal article" date="2019" name="Int. J. Syst. Evol. Microbiol.">
        <title>The Global Catalogue of Microorganisms (GCM) 10K type strain sequencing project: providing services to taxonomists for standard genome sequencing and annotation.</title>
        <authorList>
            <consortium name="The Broad Institute Genomics Platform"/>
            <consortium name="The Broad Institute Genome Sequencing Center for Infectious Disease"/>
            <person name="Wu L."/>
            <person name="Ma J."/>
        </authorList>
    </citation>
    <scope>NUCLEOTIDE SEQUENCE [LARGE SCALE GENOMIC DNA]</scope>
    <source>
        <strain evidence="4">JCM 9377</strain>
    </source>
</reference>
<dbReference type="Proteomes" id="UP001501237">
    <property type="component" value="Unassembled WGS sequence"/>
</dbReference>
<dbReference type="RefSeq" id="WP_344834683.1">
    <property type="nucleotide sequence ID" value="NZ_BAAAUV010000018.1"/>
</dbReference>
<keyword evidence="4" id="KW-1185">Reference proteome</keyword>
<accession>A0ABP6QG91</accession>
<gene>
    <name evidence="3" type="ORF">GCM10010468_57860</name>
</gene>
<dbReference type="InterPro" id="IPR046704">
    <property type="entry name" value="DUF6777"/>
</dbReference>
<evidence type="ECO:0000313" key="3">
    <source>
        <dbReference type="EMBL" id="GAA3228480.1"/>
    </source>
</evidence>